<reference evidence="1 2" key="1">
    <citation type="journal article" date="2022" name="New Phytol.">
        <title>Ecological generalism drives hyperdiversity of secondary metabolite gene clusters in xylarialean endophytes.</title>
        <authorList>
            <person name="Franco M.E.E."/>
            <person name="Wisecaver J.H."/>
            <person name="Arnold A.E."/>
            <person name="Ju Y.M."/>
            <person name="Slot J.C."/>
            <person name="Ahrendt S."/>
            <person name="Moore L.P."/>
            <person name="Eastman K.E."/>
            <person name="Scott K."/>
            <person name="Konkel Z."/>
            <person name="Mondo S.J."/>
            <person name="Kuo A."/>
            <person name="Hayes R.D."/>
            <person name="Haridas S."/>
            <person name="Andreopoulos B."/>
            <person name="Riley R."/>
            <person name="LaButti K."/>
            <person name="Pangilinan J."/>
            <person name="Lipzen A."/>
            <person name="Amirebrahimi M."/>
            <person name="Yan J."/>
            <person name="Adam C."/>
            <person name="Keymanesh K."/>
            <person name="Ng V."/>
            <person name="Louie K."/>
            <person name="Northen T."/>
            <person name="Drula E."/>
            <person name="Henrissat B."/>
            <person name="Hsieh H.M."/>
            <person name="Youens-Clark K."/>
            <person name="Lutzoni F."/>
            <person name="Miadlikowska J."/>
            <person name="Eastwood D.C."/>
            <person name="Hamelin R.C."/>
            <person name="Grigoriev I.V."/>
            <person name="U'Ren J.M."/>
        </authorList>
    </citation>
    <scope>NUCLEOTIDE SEQUENCE [LARGE SCALE GENOMIC DNA]</scope>
    <source>
        <strain evidence="1 2">ER1909</strain>
    </source>
</reference>
<sequence>MEALAAVGLTSNILQFIDYGYKAVKLAKELHESSHESTQSNAEATFVAQEMRELGLKLTKDLPTADLTDDEDRLCQLAERCNLLSNKLLLLLESLKRGRSRRKFETIRAAFRNLRKRKERDQLQADLDNCRAQLNIQIAHMSRSDFARKLETTLISTTRSHQDILYLRDHVQKLQQKLTADSATIAGFFRKLQEVVETPLRQNAILHSIRYPRMYDRFDNVEPAHRKTFEWLLQGPTDHLDSEQQAHNNIENHASDFSGQDLTTMKDQAKYQKHKEFVHWLQKGIDISGTEDDNTPRKESIYHIAGKPGAGKSTLMKFLCENQTTIDHLKTWAGEKRLICAKAFFWRWGEEEQKNITGLRNCLLHQILTIAPDLIPIAFPSVWESDYRDLTYVPTDSAFNALLKDSRVFEKCKMVLFIDGLDEYQGRPIELIKKIIGWTAGHSANLKICLSSREWNEFEVGFKDCPRLRIQEWTRDDIQVFVQDNFKDIGDLSTSISKGDLNTIADVIVDKAQGVFLWVRVVLAAIEQGVLNGDDLQDLQKKTNAFPVELRDLYQHLFDSIPEYDRQKAFEILSFSHDHSFQDRPLLQYKFLSDLAKNPDFAMDMYTQPLSDAEVRKFINNTSRRINGLCKGFLEIFTPKKEYYTGDEHVRLMHSTAAEFLDTKRDILESYIGGIDIFDLTCQSFLALAKSIDTEGFYTTDSKNVWDSSFQDHCPFISMIERIIDVFSQQWFRGKTKKERFLAFLENIDRVAVLRYQERRPTIPLGAELVTRKLRKVSFINNCRTEALPNQVVMVLAARSLLIQSFDSGGLYELHTLVSDSEAKEQIMRAIISGVSEYPESRRSLRMLAMLFEAGVSPQLHFKLLHPRLNNPTTFQLWSWIFTRMIFAETAWERTAWLNMDPGDNGEGEGGQYKLIELFLRYGAGEDLCLMFGPCFEVIGANRLIVQVSVCQSEGTPIYIYGLNGICVDYQLDIVRHARTKGGVLNFRDVLAYCFPRDAYRLNALLDGEKSISPTSDNVDTMPVLFPTENTYFEDKSSDKSMHYVSDYNRPPKHCKQCLEHSEKCFTDFEAKFKDEKLGRPYKPKHPSTCKDEDLED</sequence>
<protein>
    <submittedName>
        <fullName evidence="1">Uncharacterized protein</fullName>
    </submittedName>
</protein>
<keyword evidence="2" id="KW-1185">Reference proteome</keyword>
<evidence type="ECO:0000313" key="2">
    <source>
        <dbReference type="Proteomes" id="UP001497680"/>
    </source>
</evidence>
<name>A0ACC0D194_9PEZI</name>
<gene>
    <name evidence="1" type="ORF">F4821DRAFT_238486</name>
</gene>
<organism evidence="1 2">
    <name type="scientific">Hypoxylon rubiginosum</name>
    <dbReference type="NCBI Taxonomy" id="110542"/>
    <lineage>
        <taxon>Eukaryota</taxon>
        <taxon>Fungi</taxon>
        <taxon>Dikarya</taxon>
        <taxon>Ascomycota</taxon>
        <taxon>Pezizomycotina</taxon>
        <taxon>Sordariomycetes</taxon>
        <taxon>Xylariomycetidae</taxon>
        <taxon>Xylariales</taxon>
        <taxon>Hypoxylaceae</taxon>
        <taxon>Hypoxylon</taxon>
    </lineage>
</organism>
<evidence type="ECO:0000313" key="1">
    <source>
        <dbReference type="EMBL" id="KAI6086315.1"/>
    </source>
</evidence>
<proteinExistence type="predicted"/>
<accession>A0ACC0D194</accession>
<comment type="caution">
    <text evidence="1">The sequence shown here is derived from an EMBL/GenBank/DDBJ whole genome shotgun (WGS) entry which is preliminary data.</text>
</comment>
<dbReference type="Proteomes" id="UP001497680">
    <property type="component" value="Unassembled WGS sequence"/>
</dbReference>
<dbReference type="EMBL" id="MU394316">
    <property type="protein sequence ID" value="KAI6086315.1"/>
    <property type="molecule type" value="Genomic_DNA"/>
</dbReference>